<protein>
    <recommendedName>
        <fullName evidence="3">DUF4304 domain-containing protein</fullName>
    </recommendedName>
</protein>
<dbReference type="EMBL" id="WNDP01000042">
    <property type="protein sequence ID" value="KAF1025290.1"/>
    <property type="molecule type" value="Genomic_DNA"/>
</dbReference>
<dbReference type="AlphaFoldDB" id="A0A833PFQ9"/>
<accession>A0A833PFQ9</accession>
<gene>
    <name evidence="1" type="ORF">GAK29_02002</name>
</gene>
<proteinExistence type="predicted"/>
<comment type="caution">
    <text evidence="1">The sequence shown here is derived from an EMBL/GenBank/DDBJ whole genome shotgun (WGS) entry which is preliminary data.</text>
</comment>
<organism evidence="1 2">
    <name type="scientific">Acinetobacter bereziniae</name>
    <name type="common">Acinetobacter genomosp. 10</name>
    <dbReference type="NCBI Taxonomy" id="106648"/>
    <lineage>
        <taxon>Bacteria</taxon>
        <taxon>Pseudomonadati</taxon>
        <taxon>Pseudomonadota</taxon>
        <taxon>Gammaproteobacteria</taxon>
        <taxon>Moraxellales</taxon>
        <taxon>Moraxellaceae</taxon>
        <taxon>Acinetobacter</taxon>
    </lineage>
</organism>
<dbReference type="InterPro" id="IPR025412">
    <property type="entry name" value="DUF4304"/>
</dbReference>
<name>A0A833PFQ9_ACIBZ</name>
<dbReference type="Pfam" id="PF14137">
    <property type="entry name" value="DUF4304"/>
    <property type="match status" value="1"/>
</dbReference>
<evidence type="ECO:0000313" key="2">
    <source>
        <dbReference type="Proteomes" id="UP000490535"/>
    </source>
</evidence>
<reference evidence="2" key="1">
    <citation type="journal article" date="2020" name="MBio">
        <title>Horizontal gene transfer to a defensive symbiont with a reduced genome amongst a multipartite beetle microbiome.</title>
        <authorList>
            <person name="Waterworth S.C."/>
            <person name="Florez L.V."/>
            <person name="Rees E.R."/>
            <person name="Hertweck C."/>
            <person name="Kaltenpoth M."/>
            <person name="Kwan J.C."/>
        </authorList>
    </citation>
    <scope>NUCLEOTIDE SEQUENCE [LARGE SCALE GENOMIC DNA]</scope>
</reference>
<sequence length="212" mass="24334">MDKKYISQQLRNQFYPLLKAQGFSKKADVFWQVDGEVIRIVDVQHSKKRHCFQVNLGIHLMPLGEYVLGCTGRRLELEKMRDYDCAWRNSIISGLVNDHDSDWSYTQSEQDAIQMVEFLVSEWDRQSQRFFGEMAQWPEDFIKKATMAVKNPVHPIEMCTLCYVAGAAGDLQLVKNLAEVALPSVPERATSLKTHLEAFLKDPTLAIPQITI</sequence>
<evidence type="ECO:0000313" key="1">
    <source>
        <dbReference type="EMBL" id="KAF1025290.1"/>
    </source>
</evidence>
<dbReference type="Proteomes" id="UP000490535">
    <property type="component" value="Unassembled WGS sequence"/>
</dbReference>
<evidence type="ECO:0008006" key="3">
    <source>
        <dbReference type="Google" id="ProtNLM"/>
    </source>
</evidence>